<dbReference type="Gene3D" id="1.10.630.10">
    <property type="entry name" value="Cytochrome P450"/>
    <property type="match status" value="1"/>
</dbReference>
<dbReference type="GO" id="GO:0016705">
    <property type="term" value="F:oxidoreductase activity, acting on paired donors, with incorporation or reduction of molecular oxygen"/>
    <property type="evidence" value="ECO:0007669"/>
    <property type="project" value="InterPro"/>
</dbReference>
<evidence type="ECO:0000313" key="11">
    <source>
        <dbReference type="Proteomes" id="UP001144096"/>
    </source>
</evidence>
<dbReference type="Pfam" id="PF00067">
    <property type="entry name" value="p450"/>
    <property type="match status" value="1"/>
</dbReference>
<keyword evidence="3 9" id="KW-0349">Heme</keyword>
<accession>A0A9X2NG63</accession>
<evidence type="ECO:0000256" key="3">
    <source>
        <dbReference type="ARBA" id="ARBA00022617"/>
    </source>
</evidence>
<dbReference type="AlphaFoldDB" id="A0A9X2NG63"/>
<dbReference type="InterPro" id="IPR002397">
    <property type="entry name" value="Cyt_P450_B"/>
</dbReference>
<dbReference type="CDD" id="cd20625">
    <property type="entry name" value="CYP164-like"/>
    <property type="match status" value="1"/>
</dbReference>
<dbReference type="PANTHER" id="PTHR46696:SF1">
    <property type="entry name" value="CYTOCHROME P450 YJIB-RELATED"/>
    <property type="match status" value="1"/>
</dbReference>
<evidence type="ECO:0000256" key="1">
    <source>
        <dbReference type="ARBA" id="ARBA00004660"/>
    </source>
</evidence>
<evidence type="ECO:0000256" key="2">
    <source>
        <dbReference type="ARBA" id="ARBA00010617"/>
    </source>
</evidence>
<evidence type="ECO:0000256" key="8">
    <source>
        <dbReference type="ARBA" id="ARBA00055433"/>
    </source>
</evidence>
<dbReference type="PROSITE" id="PS00086">
    <property type="entry name" value="CYTOCHROME_P450"/>
    <property type="match status" value="1"/>
</dbReference>
<comment type="similarity">
    <text evidence="2 9">Belongs to the cytochrome P450 family.</text>
</comment>
<keyword evidence="11" id="KW-1185">Reference proteome</keyword>
<evidence type="ECO:0000256" key="7">
    <source>
        <dbReference type="ARBA" id="ARBA00023033"/>
    </source>
</evidence>
<dbReference type="PRINTS" id="PR00359">
    <property type="entry name" value="BP450"/>
</dbReference>
<protein>
    <submittedName>
        <fullName evidence="10">Cytochrome P450</fullName>
    </submittedName>
</protein>
<dbReference type="InterPro" id="IPR017972">
    <property type="entry name" value="Cyt_P450_CS"/>
</dbReference>
<organism evidence="10 11">
    <name type="scientific">Amycolatopsis iheyensis</name>
    <dbReference type="NCBI Taxonomy" id="2945988"/>
    <lineage>
        <taxon>Bacteria</taxon>
        <taxon>Bacillati</taxon>
        <taxon>Actinomycetota</taxon>
        <taxon>Actinomycetes</taxon>
        <taxon>Pseudonocardiales</taxon>
        <taxon>Pseudonocardiaceae</taxon>
        <taxon>Amycolatopsis</taxon>
    </lineage>
</organism>
<dbReference type="PANTHER" id="PTHR46696">
    <property type="entry name" value="P450, PUTATIVE (EUROFUNG)-RELATED"/>
    <property type="match status" value="1"/>
</dbReference>
<sequence length="409" mass="44818">MTDLIEPGEVLFNPFEPGFFEDPYRQYRMLRDEDPVQEHPLGFWFVSRYEDVSALLKAGLSVEMGNLAPGPLLDQAAALTPDADPGALNLSMLDRDPPDHTRLRSLVTKVFTRRAIAALEPQIVRLVDAALDRMADKGDCDLVEELAFPLPFAVISEMLGMPPTDHARIRELSGTLVRSLEIVADEETARAITAADAELSAITRDVIAWKRDHPAEDLLTALIQAEHDGQVLDGDELVAQVVLLYVAGHETTVNLIANGVNALLRNPTQLKALRDQPDLAANAVEEFLRYDSPVQQTRRITTSPYEVAGKEIPAGAFVLACLGSANRDERFFGPDAGELRLDRPNARHQVSFGAGPHHCLGAALARLEGQVAVGRLVRRFPDLGFAGDLEWNGRINLRGPAKFPVTVHA</sequence>
<reference evidence="10" key="1">
    <citation type="submission" date="2022-06" db="EMBL/GenBank/DDBJ databases">
        <title>Amycolatopsis iheyaensis sp. nov., a new species of the genus Amycolatopsis isolated from soil in Iheya island, Japan.</title>
        <authorList>
            <person name="Ngamcharungchit C."/>
            <person name="Kanto H."/>
            <person name="Take A."/>
            <person name="Intra B."/>
            <person name="Matsumoto A."/>
            <person name="Panbangred W."/>
            <person name="Inahashi Y."/>
        </authorList>
    </citation>
    <scope>NUCLEOTIDE SEQUENCE</scope>
    <source>
        <strain evidence="10">OK19-0408</strain>
    </source>
</reference>
<gene>
    <name evidence="10" type="ORF">M8542_30645</name>
</gene>
<dbReference type="InterPro" id="IPR036396">
    <property type="entry name" value="Cyt_P450_sf"/>
</dbReference>
<dbReference type="GO" id="GO:0004497">
    <property type="term" value="F:monooxygenase activity"/>
    <property type="evidence" value="ECO:0007669"/>
    <property type="project" value="UniProtKB-KW"/>
</dbReference>
<keyword evidence="5 9" id="KW-0560">Oxidoreductase</keyword>
<dbReference type="Proteomes" id="UP001144096">
    <property type="component" value="Unassembled WGS sequence"/>
</dbReference>
<comment type="function">
    <text evidence="8">Involved in the coupling of aromatic side chains of the heptapeptide of vancomycin.</text>
</comment>
<evidence type="ECO:0000256" key="5">
    <source>
        <dbReference type="ARBA" id="ARBA00023002"/>
    </source>
</evidence>
<dbReference type="FunFam" id="1.10.630.10:FF:000018">
    <property type="entry name" value="Cytochrome P450 monooxygenase"/>
    <property type="match status" value="1"/>
</dbReference>
<keyword evidence="4 9" id="KW-0479">Metal-binding</keyword>
<dbReference type="GO" id="GO:0005506">
    <property type="term" value="F:iron ion binding"/>
    <property type="evidence" value="ECO:0007669"/>
    <property type="project" value="InterPro"/>
</dbReference>
<keyword evidence="6 9" id="KW-0408">Iron</keyword>
<evidence type="ECO:0000256" key="4">
    <source>
        <dbReference type="ARBA" id="ARBA00022723"/>
    </source>
</evidence>
<dbReference type="InterPro" id="IPR001128">
    <property type="entry name" value="Cyt_P450"/>
</dbReference>
<keyword evidence="7 9" id="KW-0503">Monooxygenase</keyword>
<proteinExistence type="inferred from homology"/>
<dbReference type="SUPFAM" id="SSF48264">
    <property type="entry name" value="Cytochrome P450"/>
    <property type="match status" value="1"/>
</dbReference>
<comment type="pathway">
    <text evidence="1">Antibiotic biosynthesis; vancomycin biosynthesis.</text>
</comment>
<name>A0A9X2NG63_9PSEU</name>
<comment type="caution">
    <text evidence="10">The sequence shown here is derived from an EMBL/GenBank/DDBJ whole genome shotgun (WGS) entry which is preliminary data.</text>
</comment>
<evidence type="ECO:0000256" key="6">
    <source>
        <dbReference type="ARBA" id="ARBA00023004"/>
    </source>
</evidence>
<dbReference type="GO" id="GO:0020037">
    <property type="term" value="F:heme binding"/>
    <property type="evidence" value="ECO:0007669"/>
    <property type="project" value="InterPro"/>
</dbReference>
<evidence type="ECO:0000256" key="9">
    <source>
        <dbReference type="RuleBase" id="RU000461"/>
    </source>
</evidence>
<dbReference type="RefSeq" id="WP_257923766.1">
    <property type="nucleotide sequence ID" value="NZ_JAMXQV010000018.1"/>
</dbReference>
<dbReference type="EMBL" id="JAMXQV010000018">
    <property type="protein sequence ID" value="MCR6487197.1"/>
    <property type="molecule type" value="Genomic_DNA"/>
</dbReference>
<evidence type="ECO:0000313" key="10">
    <source>
        <dbReference type="EMBL" id="MCR6487197.1"/>
    </source>
</evidence>